<sequence>MKPVRSNKRGRKEKKMRKKEGQWK</sequence>
<protein>
    <submittedName>
        <fullName evidence="2">Uncharacterized protein</fullName>
    </submittedName>
</protein>
<feature type="region of interest" description="Disordered" evidence="1">
    <location>
        <begin position="1"/>
        <end position="24"/>
    </location>
</feature>
<reference evidence="2" key="2">
    <citation type="journal article" date="2015" name="Data Brief">
        <title>Shoot transcriptome of the giant reed, Arundo donax.</title>
        <authorList>
            <person name="Barrero R.A."/>
            <person name="Guerrero F.D."/>
            <person name="Moolhuijzen P."/>
            <person name="Goolsby J.A."/>
            <person name="Tidwell J."/>
            <person name="Bellgard S.E."/>
            <person name="Bellgard M.I."/>
        </authorList>
    </citation>
    <scope>NUCLEOTIDE SEQUENCE</scope>
    <source>
        <tissue evidence="2">Shoot tissue taken approximately 20 cm above the soil surface</tissue>
    </source>
</reference>
<dbReference type="EMBL" id="GBRH01265118">
    <property type="protein sequence ID" value="JAD32777.1"/>
    <property type="molecule type" value="Transcribed_RNA"/>
</dbReference>
<evidence type="ECO:0000256" key="1">
    <source>
        <dbReference type="SAM" id="MobiDB-lite"/>
    </source>
</evidence>
<organism evidence="2">
    <name type="scientific">Arundo donax</name>
    <name type="common">Giant reed</name>
    <name type="synonym">Donax arundinaceus</name>
    <dbReference type="NCBI Taxonomy" id="35708"/>
    <lineage>
        <taxon>Eukaryota</taxon>
        <taxon>Viridiplantae</taxon>
        <taxon>Streptophyta</taxon>
        <taxon>Embryophyta</taxon>
        <taxon>Tracheophyta</taxon>
        <taxon>Spermatophyta</taxon>
        <taxon>Magnoliopsida</taxon>
        <taxon>Liliopsida</taxon>
        <taxon>Poales</taxon>
        <taxon>Poaceae</taxon>
        <taxon>PACMAD clade</taxon>
        <taxon>Arundinoideae</taxon>
        <taxon>Arundineae</taxon>
        <taxon>Arundo</taxon>
    </lineage>
</organism>
<feature type="compositionally biased region" description="Basic residues" evidence="1">
    <location>
        <begin position="1"/>
        <end position="18"/>
    </location>
</feature>
<dbReference type="AlphaFoldDB" id="A0A0A8ZD22"/>
<accession>A0A0A8ZD22</accession>
<name>A0A0A8ZD22_ARUDO</name>
<proteinExistence type="predicted"/>
<evidence type="ECO:0000313" key="2">
    <source>
        <dbReference type="EMBL" id="JAD32777.1"/>
    </source>
</evidence>
<reference evidence="2" key="1">
    <citation type="submission" date="2014-09" db="EMBL/GenBank/DDBJ databases">
        <authorList>
            <person name="Magalhaes I.L.F."/>
            <person name="Oliveira U."/>
            <person name="Santos F.R."/>
            <person name="Vidigal T.H.D.A."/>
            <person name="Brescovit A.D."/>
            <person name="Santos A.J."/>
        </authorList>
    </citation>
    <scope>NUCLEOTIDE SEQUENCE</scope>
    <source>
        <tissue evidence="2">Shoot tissue taken approximately 20 cm above the soil surface</tissue>
    </source>
</reference>